<reference evidence="17 18" key="1">
    <citation type="journal article" date="2016" name="Nat. Commun.">
        <title>Thousands of microbial genomes shed light on interconnected biogeochemical processes in an aquifer system.</title>
        <authorList>
            <person name="Anantharaman K."/>
            <person name="Brown C.T."/>
            <person name="Hug L.A."/>
            <person name="Sharon I."/>
            <person name="Castelle C.J."/>
            <person name="Probst A.J."/>
            <person name="Thomas B.C."/>
            <person name="Singh A."/>
            <person name="Wilkins M.J."/>
            <person name="Karaoz U."/>
            <person name="Brodie E.L."/>
            <person name="Williams K.H."/>
            <person name="Hubbard S.S."/>
            <person name="Banfield J.F."/>
        </authorList>
    </citation>
    <scope>NUCLEOTIDE SEQUENCE [LARGE SCALE GENOMIC DNA]</scope>
</reference>
<comment type="catalytic activity">
    <reaction evidence="12">
        <text>a ribonucleoside 5'-diphosphate + ATP = a ribonucleoside 5'-triphosphate + ADP</text>
        <dbReference type="Rhea" id="RHEA:18113"/>
        <dbReference type="ChEBI" id="CHEBI:30616"/>
        <dbReference type="ChEBI" id="CHEBI:57930"/>
        <dbReference type="ChEBI" id="CHEBI:61557"/>
        <dbReference type="ChEBI" id="CHEBI:456216"/>
        <dbReference type="EC" id="2.7.4.6"/>
    </reaction>
</comment>
<keyword evidence="12" id="KW-0597">Phosphoprotein</keyword>
<feature type="binding site" evidence="12 13">
    <location>
        <position position="113"/>
    </location>
    <ligand>
        <name>ATP</name>
        <dbReference type="ChEBI" id="CHEBI:30616"/>
    </ligand>
</feature>
<evidence type="ECO:0000256" key="11">
    <source>
        <dbReference type="ARBA" id="ARBA00023080"/>
    </source>
</evidence>
<evidence type="ECO:0000256" key="14">
    <source>
        <dbReference type="RuleBase" id="RU004011"/>
    </source>
</evidence>
<dbReference type="GO" id="GO:0005737">
    <property type="term" value="C:cytoplasm"/>
    <property type="evidence" value="ECO:0007669"/>
    <property type="project" value="UniProtKB-SubCell"/>
</dbReference>
<feature type="binding site" evidence="12 13">
    <location>
        <position position="10"/>
    </location>
    <ligand>
        <name>ATP</name>
        <dbReference type="ChEBI" id="CHEBI:30616"/>
    </ligand>
</feature>
<feature type="binding site" evidence="12 13">
    <location>
        <position position="86"/>
    </location>
    <ligand>
        <name>ATP</name>
        <dbReference type="ChEBI" id="CHEBI:30616"/>
    </ligand>
</feature>
<comment type="subcellular location">
    <subcellularLocation>
        <location evidence="12">Cytoplasm</location>
    </subcellularLocation>
</comment>
<dbReference type="EMBL" id="MFGW01000078">
    <property type="protein sequence ID" value="OGF66897.1"/>
    <property type="molecule type" value="Genomic_DNA"/>
</dbReference>
<keyword evidence="9 12" id="KW-0067">ATP-binding</keyword>
<protein>
    <recommendedName>
        <fullName evidence="3 12">Nucleoside diphosphate kinase</fullName>
        <shortName evidence="12">NDK</shortName>
        <shortName evidence="12">NDP kinase</shortName>
        <ecNumber evidence="2 12">2.7.4.6</ecNumber>
    </recommendedName>
    <alternativeName>
        <fullName evidence="12">Nucleoside-2-P kinase</fullName>
    </alternativeName>
</protein>
<comment type="similarity">
    <text evidence="1 12 13 14">Belongs to the NDK family.</text>
</comment>
<dbReference type="GO" id="GO:0046872">
    <property type="term" value="F:metal ion binding"/>
    <property type="evidence" value="ECO:0007669"/>
    <property type="project" value="UniProtKB-KW"/>
</dbReference>
<dbReference type="SMART" id="SM00562">
    <property type="entry name" value="NDK"/>
    <property type="match status" value="1"/>
</dbReference>
<keyword evidence="10 12" id="KW-0460">Magnesium</keyword>
<dbReference type="STRING" id="1817863.A2Y62_01520"/>
<evidence type="ECO:0000256" key="15">
    <source>
        <dbReference type="RuleBase" id="RU004013"/>
    </source>
</evidence>
<gene>
    <name evidence="12" type="primary">ndk</name>
    <name evidence="17" type="ORF">A2Y62_01520</name>
</gene>
<comment type="cofactor">
    <cofactor evidence="12">
        <name>Mg(2+)</name>
        <dbReference type="ChEBI" id="CHEBI:18420"/>
    </cofactor>
</comment>
<dbReference type="InterPro" id="IPR001564">
    <property type="entry name" value="Nucleoside_diP_kinase"/>
</dbReference>
<dbReference type="EC" id="2.7.4.6" evidence="2 12"/>
<dbReference type="NCBIfam" id="NF001908">
    <property type="entry name" value="PRK00668.1"/>
    <property type="match status" value="1"/>
</dbReference>
<accession>A0A1F5VUF0</accession>
<evidence type="ECO:0000256" key="13">
    <source>
        <dbReference type="PROSITE-ProRule" id="PRU00706"/>
    </source>
</evidence>
<dbReference type="SUPFAM" id="SSF54919">
    <property type="entry name" value="Nucleoside diphosphate kinase, NDK"/>
    <property type="match status" value="1"/>
</dbReference>
<keyword evidence="7 12" id="KW-0547">Nucleotide-binding</keyword>
<evidence type="ECO:0000256" key="8">
    <source>
        <dbReference type="ARBA" id="ARBA00022777"/>
    </source>
</evidence>
<keyword evidence="4 12" id="KW-0963">Cytoplasm</keyword>
<feature type="active site" description="Pros-phosphohistidine intermediate" evidence="12 13">
    <location>
        <position position="116"/>
    </location>
</feature>
<evidence type="ECO:0000259" key="16">
    <source>
        <dbReference type="SMART" id="SM00562"/>
    </source>
</evidence>
<comment type="subunit">
    <text evidence="12">Homotetramer.</text>
</comment>
<sequence length="143" mass="16463">MIEYTLAIIKPDAIKRHLIGKIISRLEENQFTIEEMKLQHLKIPDAQSFYHMHKEKPFFSSLCAFMTSYPVVLMVLSKENAIEELRKLMGATDPKAAAPNTIRKEFALNVEQNSIHGSDSKDSARREIAFFFLDFAETHSLVY</sequence>
<evidence type="ECO:0000256" key="3">
    <source>
        <dbReference type="ARBA" id="ARBA00017632"/>
    </source>
</evidence>
<evidence type="ECO:0000256" key="1">
    <source>
        <dbReference type="ARBA" id="ARBA00008142"/>
    </source>
</evidence>
<dbReference type="PROSITE" id="PS00469">
    <property type="entry name" value="NDPK"/>
    <property type="match status" value="1"/>
</dbReference>
<dbReference type="Proteomes" id="UP000178943">
    <property type="component" value="Unassembled WGS sequence"/>
</dbReference>
<keyword evidence="8 12" id="KW-0418">Kinase</keyword>
<keyword evidence="11 12" id="KW-0546">Nucleotide metabolism</keyword>
<dbReference type="GO" id="GO:0006228">
    <property type="term" value="P:UTP biosynthetic process"/>
    <property type="evidence" value="ECO:0007669"/>
    <property type="project" value="UniProtKB-UniRule"/>
</dbReference>
<dbReference type="InterPro" id="IPR034907">
    <property type="entry name" value="NDK-like_dom"/>
</dbReference>
<dbReference type="Pfam" id="PF00334">
    <property type="entry name" value="NDK"/>
    <property type="match status" value="1"/>
</dbReference>
<dbReference type="GO" id="GO:0004550">
    <property type="term" value="F:nucleoside diphosphate kinase activity"/>
    <property type="evidence" value="ECO:0007669"/>
    <property type="project" value="UniProtKB-UniRule"/>
</dbReference>
<feature type="binding site" evidence="12 13">
    <location>
        <position position="58"/>
    </location>
    <ligand>
        <name>ATP</name>
        <dbReference type="ChEBI" id="CHEBI:30616"/>
    </ligand>
</feature>
<evidence type="ECO:0000256" key="7">
    <source>
        <dbReference type="ARBA" id="ARBA00022741"/>
    </source>
</evidence>
<evidence type="ECO:0000313" key="17">
    <source>
        <dbReference type="EMBL" id="OGF66897.1"/>
    </source>
</evidence>
<dbReference type="InterPro" id="IPR036850">
    <property type="entry name" value="NDK-like_dom_sf"/>
</dbReference>
<dbReference type="Gene3D" id="3.30.70.141">
    <property type="entry name" value="Nucleoside diphosphate kinase-like domain"/>
    <property type="match status" value="1"/>
</dbReference>
<comment type="catalytic activity">
    <reaction evidence="12 15">
        <text>a 2'-deoxyribonucleoside 5'-diphosphate + ATP = a 2'-deoxyribonucleoside 5'-triphosphate + ADP</text>
        <dbReference type="Rhea" id="RHEA:44640"/>
        <dbReference type="ChEBI" id="CHEBI:30616"/>
        <dbReference type="ChEBI" id="CHEBI:61560"/>
        <dbReference type="ChEBI" id="CHEBI:73316"/>
        <dbReference type="ChEBI" id="CHEBI:456216"/>
        <dbReference type="EC" id="2.7.4.6"/>
    </reaction>
</comment>
<evidence type="ECO:0000256" key="9">
    <source>
        <dbReference type="ARBA" id="ARBA00022840"/>
    </source>
</evidence>
<comment type="caution">
    <text evidence="17">The sequence shown here is derived from an EMBL/GenBank/DDBJ whole genome shotgun (WGS) entry which is preliminary data.</text>
</comment>
<evidence type="ECO:0000256" key="2">
    <source>
        <dbReference type="ARBA" id="ARBA00012966"/>
    </source>
</evidence>
<evidence type="ECO:0000256" key="5">
    <source>
        <dbReference type="ARBA" id="ARBA00022679"/>
    </source>
</evidence>
<organism evidence="17 18">
    <name type="scientific">Candidatus Fischerbacteria bacterium RBG_13_37_8</name>
    <dbReference type="NCBI Taxonomy" id="1817863"/>
    <lineage>
        <taxon>Bacteria</taxon>
        <taxon>Candidatus Fischeribacteriota</taxon>
    </lineage>
</organism>
<comment type="function">
    <text evidence="12">Major role in the synthesis of nucleoside triphosphates other than ATP. The ATP gamma phosphate is transferred to the NDP beta phosphate via a ping-pong mechanism, using a phosphorylated active-site intermediate.</text>
</comment>
<dbReference type="FunFam" id="3.30.70.141:FF:000003">
    <property type="entry name" value="Nucleoside diphosphate kinase"/>
    <property type="match status" value="1"/>
</dbReference>
<keyword evidence="6 12" id="KW-0479">Metal-binding</keyword>
<name>A0A1F5VUF0_9BACT</name>
<dbReference type="AlphaFoldDB" id="A0A1F5VUF0"/>
<evidence type="ECO:0000313" key="18">
    <source>
        <dbReference type="Proteomes" id="UP000178943"/>
    </source>
</evidence>
<dbReference type="PRINTS" id="PR01243">
    <property type="entry name" value="NUCDPKINASE"/>
</dbReference>
<proteinExistence type="inferred from homology"/>
<dbReference type="GO" id="GO:0005524">
    <property type="term" value="F:ATP binding"/>
    <property type="evidence" value="ECO:0007669"/>
    <property type="project" value="UniProtKB-UniRule"/>
</dbReference>
<dbReference type="InterPro" id="IPR023005">
    <property type="entry name" value="Nucleoside_diP_kinase_AS"/>
</dbReference>
<evidence type="ECO:0000256" key="4">
    <source>
        <dbReference type="ARBA" id="ARBA00022490"/>
    </source>
</evidence>
<dbReference type="HAMAP" id="MF_00451">
    <property type="entry name" value="NDP_kinase"/>
    <property type="match status" value="1"/>
</dbReference>
<dbReference type="CDD" id="cd04413">
    <property type="entry name" value="NDPk_I"/>
    <property type="match status" value="1"/>
</dbReference>
<feature type="binding site" evidence="12 13">
    <location>
        <position position="103"/>
    </location>
    <ligand>
        <name>ATP</name>
        <dbReference type="ChEBI" id="CHEBI:30616"/>
    </ligand>
</feature>
<dbReference type="PROSITE" id="PS51374">
    <property type="entry name" value="NDPK_LIKE"/>
    <property type="match status" value="1"/>
</dbReference>
<feature type="domain" description="Nucleoside diphosphate kinase-like" evidence="16">
    <location>
        <begin position="2"/>
        <end position="139"/>
    </location>
</feature>
<feature type="binding site" evidence="12 13">
    <location>
        <position position="92"/>
    </location>
    <ligand>
        <name>ATP</name>
        <dbReference type="ChEBI" id="CHEBI:30616"/>
    </ligand>
</feature>
<dbReference type="PANTHER" id="PTHR46161:SF3">
    <property type="entry name" value="NUCLEOSIDE DIPHOSPHATE KINASE DDB_G0292928-RELATED"/>
    <property type="match status" value="1"/>
</dbReference>
<dbReference type="GO" id="GO:0006183">
    <property type="term" value="P:GTP biosynthetic process"/>
    <property type="evidence" value="ECO:0007669"/>
    <property type="project" value="UniProtKB-UniRule"/>
</dbReference>
<evidence type="ECO:0000256" key="10">
    <source>
        <dbReference type="ARBA" id="ARBA00022842"/>
    </source>
</evidence>
<dbReference type="GO" id="GO:0006241">
    <property type="term" value="P:CTP biosynthetic process"/>
    <property type="evidence" value="ECO:0007669"/>
    <property type="project" value="UniProtKB-UniRule"/>
</dbReference>
<evidence type="ECO:0000256" key="12">
    <source>
        <dbReference type="HAMAP-Rule" id="MF_00451"/>
    </source>
</evidence>
<keyword evidence="5 12" id="KW-0808">Transferase</keyword>
<dbReference type="PANTHER" id="PTHR46161">
    <property type="entry name" value="NUCLEOSIDE DIPHOSPHATE KINASE"/>
    <property type="match status" value="1"/>
</dbReference>
<evidence type="ECO:0000256" key="6">
    <source>
        <dbReference type="ARBA" id="ARBA00022723"/>
    </source>
</evidence>